<dbReference type="Proteomes" id="UP000026915">
    <property type="component" value="Unassembled WGS sequence"/>
</dbReference>
<evidence type="ECO:0000313" key="2">
    <source>
        <dbReference type="EMBL" id="EOY20324.1"/>
    </source>
</evidence>
<keyword evidence="1" id="KW-0472">Membrane</keyword>
<dbReference type="HOGENOM" id="CLU_2487952_0_0_1"/>
<dbReference type="InParanoid" id="S1SMD7"/>
<feature type="transmembrane region" description="Helical" evidence="1">
    <location>
        <begin position="12"/>
        <end position="35"/>
    </location>
</feature>
<sequence>MTMHLIKGKMIVQRMTLLIGMMAIMLVGMMTIYSVRNFENMVPWKVSIISCLNSLNLFVMKVHFDNKDKEFVLVSIHYLLIKVPTFY</sequence>
<evidence type="ECO:0000256" key="1">
    <source>
        <dbReference type="SAM" id="Phobius"/>
    </source>
</evidence>
<dbReference type="EMBL" id="KE133033">
    <property type="protein sequence ID" value="EOY20324.1"/>
    <property type="molecule type" value="Genomic_DNA"/>
</dbReference>
<dbReference type="Gramene" id="EOY20324">
    <property type="protein sequence ID" value="EOY20324"/>
    <property type="gene ID" value="TCM_045858"/>
</dbReference>
<gene>
    <name evidence="2" type="ORF">TCM_045858</name>
</gene>
<organism evidence="2 3">
    <name type="scientific">Theobroma cacao</name>
    <name type="common">Cacao</name>
    <name type="synonym">Cocoa</name>
    <dbReference type="NCBI Taxonomy" id="3641"/>
    <lineage>
        <taxon>Eukaryota</taxon>
        <taxon>Viridiplantae</taxon>
        <taxon>Streptophyta</taxon>
        <taxon>Embryophyta</taxon>
        <taxon>Tracheophyta</taxon>
        <taxon>Spermatophyta</taxon>
        <taxon>Magnoliopsida</taxon>
        <taxon>eudicotyledons</taxon>
        <taxon>Gunneridae</taxon>
        <taxon>Pentapetalae</taxon>
        <taxon>rosids</taxon>
        <taxon>malvids</taxon>
        <taxon>Malvales</taxon>
        <taxon>Malvaceae</taxon>
        <taxon>Byttnerioideae</taxon>
        <taxon>Theobroma</taxon>
    </lineage>
</organism>
<keyword evidence="3" id="KW-1185">Reference proteome</keyword>
<keyword evidence="1" id="KW-1133">Transmembrane helix</keyword>
<reference evidence="2 3" key="1">
    <citation type="journal article" date="2013" name="Genome Biol.">
        <title>The genome sequence of the most widely cultivated cacao type and its use to identify candidate genes regulating pod color.</title>
        <authorList>
            <person name="Motamayor J.C."/>
            <person name="Mockaitis K."/>
            <person name="Schmutz J."/>
            <person name="Haiminen N."/>
            <person name="Iii D.L."/>
            <person name="Cornejo O."/>
            <person name="Findley S.D."/>
            <person name="Zheng P."/>
            <person name="Utro F."/>
            <person name="Royaert S."/>
            <person name="Saski C."/>
            <person name="Jenkins J."/>
            <person name="Podicheti R."/>
            <person name="Zhao M."/>
            <person name="Scheffler B.E."/>
            <person name="Stack J.C."/>
            <person name="Feltus F.A."/>
            <person name="Mustiga G.M."/>
            <person name="Amores F."/>
            <person name="Phillips W."/>
            <person name="Marelli J.P."/>
            <person name="May G.D."/>
            <person name="Shapiro H."/>
            <person name="Ma J."/>
            <person name="Bustamante C.D."/>
            <person name="Schnell R.J."/>
            <person name="Main D."/>
            <person name="Gilbert D."/>
            <person name="Parida L."/>
            <person name="Kuhn D.N."/>
        </authorList>
    </citation>
    <scope>NUCLEOTIDE SEQUENCE [LARGE SCALE GENOMIC DNA]</scope>
    <source>
        <strain evidence="3">cv. Matina 1-6</strain>
    </source>
</reference>
<evidence type="ECO:0000313" key="3">
    <source>
        <dbReference type="Proteomes" id="UP000026915"/>
    </source>
</evidence>
<proteinExistence type="predicted"/>
<keyword evidence="1" id="KW-0812">Transmembrane</keyword>
<accession>S1SMD7</accession>
<dbReference type="AlphaFoldDB" id="S1SMD7"/>
<protein>
    <submittedName>
        <fullName evidence="2">Uncharacterized protein</fullName>
    </submittedName>
</protein>
<name>S1SMD7_THECC</name>